<feature type="compositionally biased region" description="Basic and acidic residues" evidence="1">
    <location>
        <begin position="284"/>
        <end position="312"/>
    </location>
</feature>
<reference evidence="2" key="1">
    <citation type="submission" date="2020-05" db="EMBL/GenBank/DDBJ databases">
        <title>Phylogenomic resolution of chytrid fungi.</title>
        <authorList>
            <person name="Stajich J.E."/>
            <person name="Amses K."/>
            <person name="Simmons R."/>
            <person name="Seto K."/>
            <person name="Myers J."/>
            <person name="Bonds A."/>
            <person name="Quandt C.A."/>
            <person name="Barry K."/>
            <person name="Liu P."/>
            <person name="Grigoriev I."/>
            <person name="Longcore J.E."/>
            <person name="James T.Y."/>
        </authorList>
    </citation>
    <scope>NUCLEOTIDE SEQUENCE</scope>
    <source>
        <strain evidence="2">JEL0318</strain>
    </source>
</reference>
<evidence type="ECO:0000313" key="2">
    <source>
        <dbReference type="EMBL" id="KAJ3057263.1"/>
    </source>
</evidence>
<gene>
    <name evidence="2" type="ORF">HK097_009922</name>
</gene>
<accession>A0AAD5SN00</accession>
<protein>
    <submittedName>
        <fullName evidence="2">Uncharacterized protein</fullName>
    </submittedName>
</protein>
<proteinExistence type="predicted"/>
<comment type="caution">
    <text evidence="2">The sequence shown here is derived from an EMBL/GenBank/DDBJ whole genome shotgun (WGS) entry which is preliminary data.</text>
</comment>
<keyword evidence="3" id="KW-1185">Reference proteome</keyword>
<dbReference type="Proteomes" id="UP001212841">
    <property type="component" value="Unassembled WGS sequence"/>
</dbReference>
<dbReference type="EMBL" id="JADGJD010000007">
    <property type="protein sequence ID" value="KAJ3057263.1"/>
    <property type="molecule type" value="Genomic_DNA"/>
</dbReference>
<feature type="region of interest" description="Disordered" evidence="1">
    <location>
        <begin position="257"/>
        <end position="312"/>
    </location>
</feature>
<evidence type="ECO:0000256" key="1">
    <source>
        <dbReference type="SAM" id="MobiDB-lite"/>
    </source>
</evidence>
<organism evidence="2 3">
    <name type="scientific">Rhizophlyctis rosea</name>
    <dbReference type="NCBI Taxonomy" id="64517"/>
    <lineage>
        <taxon>Eukaryota</taxon>
        <taxon>Fungi</taxon>
        <taxon>Fungi incertae sedis</taxon>
        <taxon>Chytridiomycota</taxon>
        <taxon>Chytridiomycota incertae sedis</taxon>
        <taxon>Chytridiomycetes</taxon>
        <taxon>Rhizophlyctidales</taxon>
        <taxon>Rhizophlyctidaceae</taxon>
        <taxon>Rhizophlyctis</taxon>
    </lineage>
</organism>
<sequence>MHHDLDTSSFAAYVIPHLSHAIIEHILYHSFRISVKQFCDVVNAFRAFSESKNNEPFRLLTPKKQASLFCFACESIIQEGSNCDAKCATQLALTIGPPREIVKPYPFDKMEAMITALASLGCRAVGEKSYETAIDLGDYITKLLRRRQKLLGESERSNNDTVTVGNLWKQLQEFINNSLSAVETHGAELKSTEADKILRIMSTMGIHQYIPFTAYVAKEDEDWGQYLDLNLQHSGETKEIEKKHGDKAVGVAEDQETAAINSSQSSGCIDASTEPIAISHRARVANESDGTTRRKHSASQEKERAPKKARVD</sequence>
<feature type="compositionally biased region" description="Polar residues" evidence="1">
    <location>
        <begin position="258"/>
        <end position="267"/>
    </location>
</feature>
<name>A0AAD5SN00_9FUNG</name>
<evidence type="ECO:0000313" key="3">
    <source>
        <dbReference type="Proteomes" id="UP001212841"/>
    </source>
</evidence>
<dbReference type="AlphaFoldDB" id="A0AAD5SN00"/>